<evidence type="ECO:0000259" key="1">
    <source>
        <dbReference type="Pfam" id="PF00881"/>
    </source>
</evidence>
<evidence type="ECO:0000313" key="4">
    <source>
        <dbReference type="Proteomes" id="UP000320300"/>
    </source>
</evidence>
<dbReference type="OrthoDB" id="5149792at2"/>
<organism evidence="3 4">
    <name type="scientific">Pedobacter westerhofensis</name>
    <dbReference type="NCBI Taxonomy" id="425512"/>
    <lineage>
        <taxon>Bacteria</taxon>
        <taxon>Pseudomonadati</taxon>
        <taxon>Bacteroidota</taxon>
        <taxon>Sphingobacteriia</taxon>
        <taxon>Sphingobacteriales</taxon>
        <taxon>Sphingobacteriaceae</taxon>
        <taxon>Pedobacter</taxon>
    </lineage>
</organism>
<gene>
    <name evidence="3" type="ORF">SAMN06265348_101493</name>
</gene>
<dbReference type="InterPro" id="IPR000415">
    <property type="entry name" value="Nitroreductase-like"/>
</dbReference>
<dbReference type="SUPFAM" id="SSF55469">
    <property type="entry name" value="FMN-dependent nitroreductase-like"/>
    <property type="match status" value="1"/>
</dbReference>
<proteinExistence type="predicted"/>
<dbReference type="Pfam" id="PF00899">
    <property type="entry name" value="ThiF"/>
    <property type="match status" value="1"/>
</dbReference>
<evidence type="ECO:0000259" key="2">
    <source>
        <dbReference type="Pfam" id="PF00899"/>
    </source>
</evidence>
<feature type="domain" description="THIF-type NAD/FAD binding fold" evidence="2">
    <location>
        <begin position="119"/>
        <end position="251"/>
    </location>
</feature>
<dbReference type="InterPro" id="IPR045886">
    <property type="entry name" value="ThiF/MoeB/HesA"/>
</dbReference>
<dbReference type="AlphaFoldDB" id="A0A521AVB5"/>
<dbReference type="InterPro" id="IPR035985">
    <property type="entry name" value="Ubiquitin-activating_enz"/>
</dbReference>
<protein>
    <submittedName>
        <fullName evidence="3">Nitroreductase family protein</fullName>
    </submittedName>
</protein>
<dbReference type="CDD" id="cd01483">
    <property type="entry name" value="E1_enzyme_family"/>
    <property type="match status" value="1"/>
</dbReference>
<dbReference type="GO" id="GO:0061503">
    <property type="term" value="F:tRNA threonylcarbamoyladenosine dehydratase"/>
    <property type="evidence" value="ECO:0007669"/>
    <property type="project" value="TreeGrafter"/>
</dbReference>
<dbReference type="EMBL" id="FXTN01000001">
    <property type="protein sequence ID" value="SMO38783.1"/>
    <property type="molecule type" value="Genomic_DNA"/>
</dbReference>
<dbReference type="InterPro" id="IPR029479">
    <property type="entry name" value="Nitroreductase"/>
</dbReference>
<reference evidence="3 4" key="1">
    <citation type="submission" date="2017-05" db="EMBL/GenBank/DDBJ databases">
        <authorList>
            <person name="Varghese N."/>
            <person name="Submissions S."/>
        </authorList>
    </citation>
    <scope>NUCLEOTIDE SEQUENCE [LARGE SCALE GENOMIC DNA]</scope>
    <source>
        <strain evidence="3 4">DSM 19036</strain>
    </source>
</reference>
<dbReference type="PANTHER" id="PTHR43267">
    <property type="entry name" value="TRNA THREONYLCARBAMOYLADENOSINE DEHYDRATASE"/>
    <property type="match status" value="1"/>
</dbReference>
<dbReference type="GO" id="GO:0016491">
    <property type="term" value="F:oxidoreductase activity"/>
    <property type="evidence" value="ECO:0007669"/>
    <property type="project" value="InterPro"/>
</dbReference>
<evidence type="ECO:0000313" key="3">
    <source>
        <dbReference type="EMBL" id="SMO38783.1"/>
    </source>
</evidence>
<dbReference type="Gene3D" id="3.40.109.10">
    <property type="entry name" value="NADH Oxidase"/>
    <property type="match status" value="2"/>
</dbReference>
<keyword evidence="4" id="KW-1185">Reference proteome</keyword>
<dbReference type="SUPFAM" id="SSF69572">
    <property type="entry name" value="Activating enzymes of the ubiquitin-like proteins"/>
    <property type="match status" value="1"/>
</dbReference>
<dbReference type="Gene3D" id="3.40.50.720">
    <property type="entry name" value="NAD(P)-binding Rossmann-like Domain"/>
    <property type="match status" value="1"/>
</dbReference>
<name>A0A521AVB5_9SPHI</name>
<dbReference type="GO" id="GO:0061504">
    <property type="term" value="P:cyclic threonylcarbamoyladenosine biosynthetic process"/>
    <property type="evidence" value="ECO:0007669"/>
    <property type="project" value="TreeGrafter"/>
</dbReference>
<dbReference type="GO" id="GO:0008641">
    <property type="term" value="F:ubiquitin-like modifier activating enzyme activity"/>
    <property type="evidence" value="ECO:0007669"/>
    <property type="project" value="InterPro"/>
</dbReference>
<dbReference type="RefSeq" id="WP_142526576.1">
    <property type="nucleotide sequence ID" value="NZ_CBCSJO010000002.1"/>
</dbReference>
<dbReference type="PANTHER" id="PTHR43267:SF3">
    <property type="entry name" value="THIF PROTEIN"/>
    <property type="match status" value="1"/>
</dbReference>
<sequence length="765" mass="86011">MLKETILKYTPENKLGYSPYFFRIHDAAEKQALEQLLSEGNVLFVHDEIYSQLQELVKCLSPSVRIKAEEYEARITAHLNGRSLEEYGVWVYYPWSRRLVHLLDEDEFVMVRTNRNQFKITREEQNLLKEKKIGIVGLSVGQSIALTMAMERTCGELRLADFDVAELSNLNRLRTGLHNMGTNKTIIAAREILEIDPFIKIKLFHDGLNKSNMDQFFTEDGKLDLFIEVCDGIDIKIESRYKARELNIPVVMDTNDRGMLDVERFDLEPGRPILHGLADGLDPGNIKDLSNEEKIPYILKMVGAETISTRLKASMMEVEQSINTWPQLASSVVLGGALTTDVCRRILLDQFHESGRYYVDMDELVKDQEPETGDQFPESYIAPPELTAAEMLQLTEAIEAQPETMILPAEVISEIVNAGMLAPSGGNAQPWKFVYSAKGLFIFHDAHFSHSLLDFNHLGSYVAIGAAVENITIKAAALGLSISNTFFPLKDNRTLAAHIRFAATEKPDLKKILEPGLGMRVTNRELAAREALPQTFYDQVQSAVAAYPGAGLTVIEDDNMMKKLGELLAKAEMLRIIHPRGHYDTFTNELRWTAEETNEKRDGLDVYTLGASNSELAALKIASDTKAITFLRQLKGGNAFTRSVNKSVSFSSALGIVTMPGYSEMDFLRGGSVVERIWLEANLAGVSFQPISQLVFMLARLEHGEAAEGDEFYNEQVRALGEQLDELLPELRQKQPVFIFRLSKAGEPKMRSLRRSLQSSFIYHV</sequence>
<accession>A0A521AVB5</accession>
<dbReference type="NCBIfam" id="NF005901">
    <property type="entry name" value="PRK07877.1"/>
    <property type="match status" value="1"/>
</dbReference>
<dbReference type="Pfam" id="PF00881">
    <property type="entry name" value="Nitroreductase"/>
    <property type="match status" value="1"/>
</dbReference>
<dbReference type="CDD" id="cd02062">
    <property type="entry name" value="Nitro_FMN_reductase"/>
    <property type="match status" value="1"/>
</dbReference>
<dbReference type="Proteomes" id="UP000320300">
    <property type="component" value="Unassembled WGS sequence"/>
</dbReference>
<dbReference type="InterPro" id="IPR000594">
    <property type="entry name" value="ThiF_NAD_FAD-bd"/>
</dbReference>
<feature type="domain" description="Nitroreductase" evidence="1">
    <location>
        <begin position="407"/>
        <end position="434"/>
    </location>
</feature>